<reference evidence="1 2" key="1">
    <citation type="submission" date="2018-06" db="EMBL/GenBank/DDBJ databases">
        <title>Genomic Encyclopedia of Type Strains, Phase IV (KMG-IV): sequencing the most valuable type-strain genomes for metagenomic binning, comparative biology and taxonomic classification.</title>
        <authorList>
            <person name="Goeker M."/>
        </authorList>
    </citation>
    <scope>NUCLEOTIDE SEQUENCE [LARGE SCALE GENOMIC DNA]</scope>
    <source>
        <strain evidence="1 2">DSM 18048</strain>
    </source>
</reference>
<name>A0A318SF42_9DEIO</name>
<evidence type="ECO:0000313" key="2">
    <source>
        <dbReference type="Proteomes" id="UP000248326"/>
    </source>
</evidence>
<dbReference type="EMBL" id="QJSX01000013">
    <property type="protein sequence ID" value="PYE51999.1"/>
    <property type="molecule type" value="Genomic_DNA"/>
</dbReference>
<gene>
    <name evidence="1" type="ORF">DES52_11345</name>
</gene>
<keyword evidence="2" id="KW-1185">Reference proteome</keyword>
<organism evidence="1 2">
    <name type="scientific">Deinococcus yavapaiensis KR-236</name>
    <dbReference type="NCBI Taxonomy" id="694435"/>
    <lineage>
        <taxon>Bacteria</taxon>
        <taxon>Thermotogati</taxon>
        <taxon>Deinococcota</taxon>
        <taxon>Deinococci</taxon>
        <taxon>Deinococcales</taxon>
        <taxon>Deinococcaceae</taxon>
        <taxon>Deinococcus</taxon>
    </lineage>
</organism>
<dbReference type="Proteomes" id="UP000248326">
    <property type="component" value="Unassembled WGS sequence"/>
</dbReference>
<proteinExistence type="predicted"/>
<comment type="caution">
    <text evidence="1">The sequence shown here is derived from an EMBL/GenBank/DDBJ whole genome shotgun (WGS) entry which is preliminary data.</text>
</comment>
<dbReference type="AlphaFoldDB" id="A0A318SF42"/>
<protein>
    <submittedName>
        <fullName evidence="1">Uncharacterized protein</fullName>
    </submittedName>
</protein>
<sequence>MRAALIALHLLPYVPRANRAAWFSRATRDFDEAGVPIVVRQAREAYPDDNGSLTVVQALLERAARREALEDVLDAAAQEVQRMHASRAAVTARPFAGRVCHHCSAPCAYGAVVTQALLGTTAPLDALVAPNGTLSAASLSFAAANIVNAQLPSEASVPFAPSVTANLAYCLLAQTAGGRAATRAHLEGALALQRQLDVLREAPHVRVG</sequence>
<accession>A0A318SF42</accession>
<dbReference type="RefSeq" id="WP_110887767.1">
    <property type="nucleotide sequence ID" value="NZ_QJSX01000013.1"/>
</dbReference>
<evidence type="ECO:0000313" key="1">
    <source>
        <dbReference type="EMBL" id="PYE51999.1"/>
    </source>
</evidence>